<gene>
    <name evidence="1" type="ORF">PR048_012838</name>
</gene>
<comment type="caution">
    <text evidence="1">The sequence shown here is derived from an EMBL/GenBank/DDBJ whole genome shotgun (WGS) entry which is preliminary data.</text>
</comment>
<dbReference type="Proteomes" id="UP001159363">
    <property type="component" value="Chromosome X"/>
</dbReference>
<evidence type="ECO:0000313" key="2">
    <source>
        <dbReference type="Proteomes" id="UP001159363"/>
    </source>
</evidence>
<evidence type="ECO:0000313" key="1">
    <source>
        <dbReference type="EMBL" id="KAJ8886626.1"/>
    </source>
</evidence>
<evidence type="ECO:0008006" key="3">
    <source>
        <dbReference type="Google" id="ProtNLM"/>
    </source>
</evidence>
<name>A0ABQ9HRC0_9NEOP</name>
<proteinExistence type="predicted"/>
<dbReference type="EMBL" id="JARBHB010000004">
    <property type="protein sequence ID" value="KAJ8886626.1"/>
    <property type="molecule type" value="Genomic_DNA"/>
</dbReference>
<organism evidence="1 2">
    <name type="scientific">Dryococelus australis</name>
    <dbReference type="NCBI Taxonomy" id="614101"/>
    <lineage>
        <taxon>Eukaryota</taxon>
        <taxon>Metazoa</taxon>
        <taxon>Ecdysozoa</taxon>
        <taxon>Arthropoda</taxon>
        <taxon>Hexapoda</taxon>
        <taxon>Insecta</taxon>
        <taxon>Pterygota</taxon>
        <taxon>Neoptera</taxon>
        <taxon>Polyneoptera</taxon>
        <taxon>Phasmatodea</taxon>
        <taxon>Verophasmatodea</taxon>
        <taxon>Anareolatae</taxon>
        <taxon>Phasmatidae</taxon>
        <taxon>Eurycanthinae</taxon>
        <taxon>Dryococelus</taxon>
    </lineage>
</organism>
<keyword evidence="2" id="KW-1185">Reference proteome</keyword>
<protein>
    <recommendedName>
        <fullName evidence="3">DUF4371 domain-containing protein</fullName>
    </recommendedName>
</protein>
<reference evidence="1 2" key="1">
    <citation type="submission" date="2023-02" db="EMBL/GenBank/DDBJ databases">
        <title>LHISI_Scaffold_Assembly.</title>
        <authorList>
            <person name="Stuart O.P."/>
            <person name="Cleave R."/>
            <person name="Magrath M.J.L."/>
            <person name="Mikheyev A.S."/>
        </authorList>
    </citation>
    <scope>NUCLEOTIDE SEQUENCE [LARGE SCALE GENOMIC DNA]</scope>
    <source>
        <strain evidence="1">Daus_M_001</strain>
        <tissue evidence="1">Leg muscle</tissue>
    </source>
</reference>
<accession>A0ABQ9HRC0</accession>
<sequence length="132" mass="14202">MKGHNNTGGGGGGEEYAVAPTKISRRGHQTCIFRCKTSGYYSIIADETDHISGHVQASMNMSVKKHFLGLYETASLTGEMISDLVRDALCHFNLSLGNLKGCYDGGSNVSGLNKAVQKKNARFANSCHIHPL</sequence>